<feature type="chain" id="PRO_5019201741" description="Spore coat protein U domain-containing protein" evidence="1">
    <location>
        <begin position="23"/>
        <end position="183"/>
    </location>
</feature>
<dbReference type="RefSeq" id="WP_120048204.1">
    <property type="nucleotide sequence ID" value="NZ_RAHX01000001.1"/>
</dbReference>
<keyword evidence="3" id="KW-1185">Reference proteome</keyword>
<feature type="signal peptide" evidence="1">
    <location>
        <begin position="1"/>
        <end position="22"/>
    </location>
</feature>
<sequence>MKKLILAGAGAVVAFSSTPALADPTASEDLDISATVLPECSLADLSPVDFGNLAIDTASGPDALLLTGDRYDSGQQTWTSCNYAATITISGTPMENQDQVNDGPDAGDFTDELHYRITWRSDNANDFLQANLRTTDGSSVSRAQNGAFHNNAIVNTALTVSDNPLRPLSGTYTATATLTLGAI</sequence>
<protein>
    <recommendedName>
        <fullName evidence="4">Spore coat protein U domain-containing protein</fullName>
    </recommendedName>
</protein>
<comment type="caution">
    <text evidence="2">The sequence shown here is derived from an EMBL/GenBank/DDBJ whole genome shotgun (WGS) entry which is preliminary data.</text>
</comment>
<reference evidence="2 3" key="1">
    <citation type="journal article" date="2017" name="Int. J. Syst. Evol. Microbiol.">
        <title>Erythrobacter aquimixticola sp. nov., isolated from the junction between the ocean and a freshwater spring.</title>
        <authorList>
            <person name="Park S."/>
            <person name="Jung Y.T."/>
            <person name="Choi S.J."/>
            <person name="Yoon J.H."/>
        </authorList>
    </citation>
    <scope>NUCLEOTIDE SEQUENCE [LARGE SCALE GENOMIC DNA]</scope>
    <source>
        <strain evidence="2 3">JSSK-14</strain>
    </source>
</reference>
<organism evidence="2 3">
    <name type="scientific">Aurantiacibacter aquimixticola</name>
    <dbReference type="NCBI Taxonomy" id="1958945"/>
    <lineage>
        <taxon>Bacteria</taxon>
        <taxon>Pseudomonadati</taxon>
        <taxon>Pseudomonadota</taxon>
        <taxon>Alphaproteobacteria</taxon>
        <taxon>Sphingomonadales</taxon>
        <taxon>Erythrobacteraceae</taxon>
        <taxon>Aurantiacibacter</taxon>
    </lineage>
</organism>
<gene>
    <name evidence="2" type="ORF">D6201_07370</name>
</gene>
<proteinExistence type="predicted"/>
<evidence type="ECO:0000256" key="1">
    <source>
        <dbReference type="SAM" id="SignalP"/>
    </source>
</evidence>
<evidence type="ECO:0000313" key="2">
    <source>
        <dbReference type="EMBL" id="RJY09198.1"/>
    </source>
</evidence>
<keyword evidence="1" id="KW-0732">Signal</keyword>
<dbReference type="AlphaFoldDB" id="A0A419RTT8"/>
<dbReference type="OrthoDB" id="7596099at2"/>
<evidence type="ECO:0008006" key="4">
    <source>
        <dbReference type="Google" id="ProtNLM"/>
    </source>
</evidence>
<accession>A0A419RTT8</accession>
<evidence type="ECO:0000313" key="3">
    <source>
        <dbReference type="Proteomes" id="UP000285232"/>
    </source>
</evidence>
<dbReference type="EMBL" id="RAHX01000001">
    <property type="protein sequence ID" value="RJY09198.1"/>
    <property type="molecule type" value="Genomic_DNA"/>
</dbReference>
<dbReference type="Proteomes" id="UP000285232">
    <property type="component" value="Unassembled WGS sequence"/>
</dbReference>
<name>A0A419RTT8_9SPHN</name>